<keyword evidence="2" id="KW-0472">Membrane</keyword>
<organism evidence="3 4">
    <name type="scientific">Leucosporidium creatinivorum</name>
    <dbReference type="NCBI Taxonomy" id="106004"/>
    <lineage>
        <taxon>Eukaryota</taxon>
        <taxon>Fungi</taxon>
        <taxon>Dikarya</taxon>
        <taxon>Basidiomycota</taxon>
        <taxon>Pucciniomycotina</taxon>
        <taxon>Microbotryomycetes</taxon>
        <taxon>Leucosporidiales</taxon>
        <taxon>Leucosporidium</taxon>
    </lineage>
</organism>
<feature type="region of interest" description="Disordered" evidence="1">
    <location>
        <begin position="1"/>
        <end position="43"/>
    </location>
</feature>
<feature type="compositionally biased region" description="Polar residues" evidence="1">
    <location>
        <begin position="1"/>
        <end position="16"/>
    </location>
</feature>
<keyword evidence="2" id="KW-0812">Transmembrane</keyword>
<comment type="caution">
    <text evidence="3">The sequence shown here is derived from an EMBL/GenBank/DDBJ whole genome shotgun (WGS) entry which is preliminary data.</text>
</comment>
<dbReference type="Proteomes" id="UP000193467">
    <property type="component" value="Unassembled WGS sequence"/>
</dbReference>
<proteinExistence type="predicted"/>
<feature type="region of interest" description="Disordered" evidence="1">
    <location>
        <begin position="225"/>
        <end position="250"/>
    </location>
</feature>
<protein>
    <submittedName>
        <fullName evidence="3">Uncharacterized protein</fullName>
    </submittedName>
</protein>
<dbReference type="EMBL" id="MCGR01000034">
    <property type="protein sequence ID" value="ORY76551.1"/>
    <property type="molecule type" value="Genomic_DNA"/>
</dbReference>
<feature type="compositionally biased region" description="Low complexity" evidence="1">
    <location>
        <begin position="236"/>
        <end position="250"/>
    </location>
</feature>
<sequence>MASSPPQYTLLPSSPVTFDEKPPLHRNTSATPQTSSLDSPDSSSRARFRRAIFFTTGTLAITVLVASLYATNLALGGAGGCSRWRAGASETSHDEGMTRLRKRDAAVASPTYSTSTYTNGQTSTFVYTTRPIVNPGGYTIGTMTGYVVEKPTAMSESASTASAPASSTSASWSEVQAAAETASPTYSTSTGSAATSTYVYTTRPIVNPGGYTIGTLTGYVPIPTTATSSSTRDGLSTTTIPSSSPSATPTAAPLAERDFAEVDMHLLHRRGVNFEEAAEEEVATGKTEYSYSTKKDGATVTYVKTTRPIVNPGGYTIGTLDGAYVKAPQSTQLQTRDELKRRAVGLEA</sequence>
<name>A0A1Y2EY52_9BASI</name>
<dbReference type="AlphaFoldDB" id="A0A1Y2EY52"/>
<dbReference type="OrthoDB" id="2538424at2759"/>
<evidence type="ECO:0000313" key="3">
    <source>
        <dbReference type="EMBL" id="ORY76551.1"/>
    </source>
</evidence>
<evidence type="ECO:0000313" key="4">
    <source>
        <dbReference type="Proteomes" id="UP000193467"/>
    </source>
</evidence>
<keyword evidence="2" id="KW-1133">Transmembrane helix</keyword>
<keyword evidence="4" id="KW-1185">Reference proteome</keyword>
<dbReference type="InParanoid" id="A0A1Y2EY52"/>
<gene>
    <name evidence="3" type="ORF">BCR35DRAFT_353352</name>
</gene>
<feature type="compositionally biased region" description="Polar residues" evidence="1">
    <location>
        <begin position="225"/>
        <end position="235"/>
    </location>
</feature>
<evidence type="ECO:0000256" key="2">
    <source>
        <dbReference type="SAM" id="Phobius"/>
    </source>
</evidence>
<reference evidence="3 4" key="1">
    <citation type="submission" date="2016-07" db="EMBL/GenBank/DDBJ databases">
        <title>Pervasive Adenine N6-methylation of Active Genes in Fungi.</title>
        <authorList>
            <consortium name="DOE Joint Genome Institute"/>
            <person name="Mondo S.J."/>
            <person name="Dannebaum R.O."/>
            <person name="Kuo R.C."/>
            <person name="Labutti K."/>
            <person name="Haridas S."/>
            <person name="Kuo A."/>
            <person name="Salamov A."/>
            <person name="Ahrendt S.R."/>
            <person name="Lipzen A."/>
            <person name="Sullivan W."/>
            <person name="Andreopoulos W.B."/>
            <person name="Clum A."/>
            <person name="Lindquist E."/>
            <person name="Daum C."/>
            <person name="Ramamoorthy G.K."/>
            <person name="Gryganskyi A."/>
            <person name="Culley D."/>
            <person name="Magnuson J.K."/>
            <person name="James T.Y."/>
            <person name="O'Malley M.A."/>
            <person name="Stajich J.E."/>
            <person name="Spatafora J.W."/>
            <person name="Visel A."/>
            <person name="Grigoriev I.V."/>
        </authorList>
    </citation>
    <scope>NUCLEOTIDE SEQUENCE [LARGE SCALE GENOMIC DNA]</scope>
    <source>
        <strain evidence="3 4">62-1032</strain>
    </source>
</reference>
<accession>A0A1Y2EY52</accession>
<feature type="transmembrane region" description="Helical" evidence="2">
    <location>
        <begin position="51"/>
        <end position="70"/>
    </location>
</feature>
<evidence type="ECO:0000256" key="1">
    <source>
        <dbReference type="SAM" id="MobiDB-lite"/>
    </source>
</evidence>